<sequence length="285" mass="31555">MERRPFGQTGWNLSILGFGAIIVTDVTTDEAARYVGEAIDRGVNYFDIAPSYGNAEEMLGPALAPYRDDVFLACKTGKRDAAGAREELEESLRKLQTDHFDLYQLHAMTSAEDVQQVFAPGGAMETFVKAREEGKVRRLGFSAHSVEAALSLMGQFDFDSILFPFNFVTFEKAGFGPQVLEEAQRRGVARLALKGMARGPWRDGDPNRSEYPKPWYEPLADRTEAAKALRYCLSLPITAAIPPGDIRLFRMALDIADAFTPLTDDERADVQKMAQSETPLFTVAA</sequence>
<keyword evidence="3" id="KW-1185">Reference proteome</keyword>
<dbReference type="AlphaFoldDB" id="A0A402D749"/>
<dbReference type="Gene3D" id="3.20.20.100">
    <property type="entry name" value="NADP-dependent oxidoreductase domain"/>
    <property type="match status" value="1"/>
</dbReference>
<dbReference type="InterPro" id="IPR036812">
    <property type="entry name" value="NAD(P)_OxRdtase_dom_sf"/>
</dbReference>
<dbReference type="InterPro" id="IPR053135">
    <property type="entry name" value="AKR2_Oxidoreductase"/>
</dbReference>
<evidence type="ECO:0000259" key="1">
    <source>
        <dbReference type="Pfam" id="PF00248"/>
    </source>
</evidence>
<dbReference type="Proteomes" id="UP000287394">
    <property type="component" value="Chromosome"/>
</dbReference>
<dbReference type="EMBL" id="AP025739">
    <property type="protein sequence ID" value="BDI29751.1"/>
    <property type="molecule type" value="Genomic_DNA"/>
</dbReference>
<dbReference type="PANTHER" id="PTHR43312:SF1">
    <property type="entry name" value="NADP-DEPENDENT OXIDOREDUCTASE DOMAIN-CONTAINING PROTEIN"/>
    <property type="match status" value="1"/>
</dbReference>
<dbReference type="InterPro" id="IPR023210">
    <property type="entry name" value="NADP_OxRdtase_dom"/>
</dbReference>
<evidence type="ECO:0000313" key="3">
    <source>
        <dbReference type="Proteomes" id="UP000287394"/>
    </source>
</evidence>
<evidence type="ECO:0000313" key="2">
    <source>
        <dbReference type="EMBL" id="BDI29751.1"/>
    </source>
</evidence>
<dbReference type="CDD" id="cd19100">
    <property type="entry name" value="AKR_unchar"/>
    <property type="match status" value="1"/>
</dbReference>
<gene>
    <name evidence="2" type="ORF">CCAX7_18020</name>
</gene>
<dbReference type="OrthoDB" id="9804790at2"/>
<dbReference type="Pfam" id="PF00248">
    <property type="entry name" value="Aldo_ket_red"/>
    <property type="match status" value="1"/>
</dbReference>
<dbReference type="InterPro" id="IPR020471">
    <property type="entry name" value="AKR"/>
</dbReference>
<name>A0A402D749_9BACT</name>
<proteinExistence type="predicted"/>
<protein>
    <submittedName>
        <fullName evidence="2">Oxidoreductase</fullName>
    </submittedName>
</protein>
<feature type="domain" description="NADP-dependent oxidoreductase" evidence="1">
    <location>
        <begin position="17"/>
        <end position="194"/>
    </location>
</feature>
<accession>A0A402D749</accession>
<dbReference type="PANTHER" id="PTHR43312">
    <property type="entry name" value="D-THREO-ALDOSE 1-DEHYDROGENASE"/>
    <property type="match status" value="1"/>
</dbReference>
<dbReference type="PRINTS" id="PR00069">
    <property type="entry name" value="ALDKETRDTASE"/>
</dbReference>
<organism evidence="2 3">
    <name type="scientific">Capsulimonas corticalis</name>
    <dbReference type="NCBI Taxonomy" id="2219043"/>
    <lineage>
        <taxon>Bacteria</taxon>
        <taxon>Bacillati</taxon>
        <taxon>Armatimonadota</taxon>
        <taxon>Armatimonadia</taxon>
        <taxon>Capsulimonadales</taxon>
        <taxon>Capsulimonadaceae</taxon>
        <taxon>Capsulimonas</taxon>
    </lineage>
</organism>
<dbReference type="RefSeq" id="WP_119325250.1">
    <property type="nucleotide sequence ID" value="NZ_AP025739.1"/>
</dbReference>
<dbReference type="SUPFAM" id="SSF51430">
    <property type="entry name" value="NAD(P)-linked oxidoreductase"/>
    <property type="match status" value="1"/>
</dbReference>
<dbReference type="KEGG" id="ccot:CCAX7_18020"/>
<reference evidence="2 3" key="1">
    <citation type="journal article" date="2019" name="Int. J. Syst. Evol. Microbiol.">
        <title>Capsulimonas corticalis gen. nov., sp. nov., an aerobic capsulated bacterium, of a novel bacterial order, Capsulimonadales ord. nov., of the class Armatimonadia of the phylum Armatimonadetes.</title>
        <authorList>
            <person name="Li J."/>
            <person name="Kudo C."/>
            <person name="Tonouchi A."/>
        </authorList>
    </citation>
    <scope>NUCLEOTIDE SEQUENCE [LARGE SCALE GENOMIC DNA]</scope>
    <source>
        <strain evidence="2 3">AX-7</strain>
    </source>
</reference>
<dbReference type="GO" id="GO:0016491">
    <property type="term" value="F:oxidoreductase activity"/>
    <property type="evidence" value="ECO:0007669"/>
    <property type="project" value="InterPro"/>
</dbReference>